<evidence type="ECO:0000256" key="3">
    <source>
        <dbReference type="SAM" id="MobiDB-lite"/>
    </source>
</evidence>
<evidence type="ECO:0000256" key="1">
    <source>
        <dbReference type="ARBA" id="ARBA00004123"/>
    </source>
</evidence>
<dbReference type="GO" id="GO:0008270">
    <property type="term" value="F:zinc ion binding"/>
    <property type="evidence" value="ECO:0007669"/>
    <property type="project" value="InterPro"/>
</dbReference>
<feature type="compositionally biased region" description="Basic and acidic residues" evidence="3">
    <location>
        <begin position="639"/>
        <end position="650"/>
    </location>
</feature>
<accession>A0A6A6I5S6</accession>
<dbReference type="Gene3D" id="4.10.240.10">
    <property type="entry name" value="Zn(2)-C6 fungal-type DNA-binding domain"/>
    <property type="match status" value="1"/>
</dbReference>
<dbReference type="GO" id="GO:0005634">
    <property type="term" value="C:nucleus"/>
    <property type="evidence" value="ECO:0007669"/>
    <property type="project" value="UniProtKB-SubCell"/>
</dbReference>
<sequence length="803" mass="89430">MQLGPRIDQIETAPISPTRGSIKQSVRCEKGGKRKSTPKSRNGCISCKARRVKCDETKPSCNQCTRRRLTCGGYRKDIKWRPVEIDEPIRAHRLQNHVKSPIEQPPTTEDFSWIRLGPLDGSEEATFQSSLSSDLSAWPLSDMVHFDFLAPSYDNSPPWDSFSSLLPVELTCRDTGPPAVNTSIEDMAESIGSIEVGSSQEDFYLNVDRFRQSSLSSPTGRQPTLTLCQGLYHGADSPEGIAGLFHQQTCYILSIQDEPSKNPWSAVIWPLVKDSQALFHALAAMTCFHISKTKPRMRNQGLAHAQCSTRALAADVSAGTIQIDVAVAATLALGFAETWDYQRSSTGLYHIKGAKILLQQALSSHVSSPDAMDPPSRLKFLTNTWIYMDVMARLTSDSGSPPDPELPSLYDMQYLWPTRLELDPLMGYAGTLFPLIGRVADLVAQIRARGSKRNSPAIVSQAITLRREAEGWTSPINLEQVDSPTSSMSDAIQTAEAYRWSTLLLLQEAVPELPNLSSVGELAAKILVYLATTLVESRTTIVQMFPLMVAGSDAAEVEDREFVRRRWKAMSKRMITGLVDRCLEVTEEVWRRRDAYEAERRSGPFPLRPPPEIPENELSFAPEGSPESDSINVSGPERSTTDRKVAEGYRRNAPKPRKPPMSYDFPMSAAFKKGVDPFTRSGYAEYTVRGKLHWLGVMKDWSYARVTHFRKPYEPGNVGDLVAHHPSQTFTQNLNPIFGPLIVQLGMIRYRPDRLEICIIWHKRIARPECCNHGDALGSTYGRERLVGDASALEDDGAALENT</sequence>
<gene>
    <name evidence="5" type="ORF">BU26DRAFT_553994</name>
</gene>
<proteinExistence type="predicted"/>
<dbReference type="Proteomes" id="UP000800094">
    <property type="component" value="Unassembled WGS sequence"/>
</dbReference>
<comment type="subcellular location">
    <subcellularLocation>
        <location evidence="1">Nucleus</location>
    </subcellularLocation>
</comment>
<evidence type="ECO:0000313" key="5">
    <source>
        <dbReference type="EMBL" id="KAF2244920.1"/>
    </source>
</evidence>
<dbReference type="GeneID" id="54585575"/>
<keyword evidence="2" id="KW-0539">Nucleus</keyword>
<evidence type="ECO:0000259" key="4">
    <source>
        <dbReference type="PROSITE" id="PS50048"/>
    </source>
</evidence>
<dbReference type="InterPro" id="IPR036864">
    <property type="entry name" value="Zn2-C6_fun-type_DNA-bd_sf"/>
</dbReference>
<dbReference type="AlphaFoldDB" id="A0A6A6I5S6"/>
<dbReference type="GO" id="GO:0045944">
    <property type="term" value="P:positive regulation of transcription by RNA polymerase II"/>
    <property type="evidence" value="ECO:0007669"/>
    <property type="project" value="TreeGrafter"/>
</dbReference>
<dbReference type="InterPro" id="IPR021858">
    <property type="entry name" value="Fun_TF"/>
</dbReference>
<name>A0A6A6I5S6_9PLEO</name>
<dbReference type="SMART" id="SM00066">
    <property type="entry name" value="GAL4"/>
    <property type="match status" value="1"/>
</dbReference>
<feature type="region of interest" description="Disordered" evidence="3">
    <location>
        <begin position="1"/>
        <end position="41"/>
    </location>
</feature>
<dbReference type="PROSITE" id="PS00463">
    <property type="entry name" value="ZN2_CY6_FUNGAL_1"/>
    <property type="match status" value="1"/>
</dbReference>
<dbReference type="PANTHER" id="PTHR37534">
    <property type="entry name" value="TRANSCRIPTIONAL ACTIVATOR PROTEIN UGA3"/>
    <property type="match status" value="1"/>
</dbReference>
<feature type="region of interest" description="Disordered" evidence="3">
    <location>
        <begin position="600"/>
        <end position="661"/>
    </location>
</feature>
<feature type="domain" description="Zn(2)-C6 fungal-type" evidence="4">
    <location>
        <begin position="43"/>
        <end position="71"/>
    </location>
</feature>
<dbReference type="PANTHER" id="PTHR37534:SF47">
    <property type="entry name" value="ZN(2)-C6 FUNGAL-TYPE DOMAIN-CONTAINING PROTEIN"/>
    <property type="match status" value="1"/>
</dbReference>
<evidence type="ECO:0000313" key="6">
    <source>
        <dbReference type="Proteomes" id="UP000800094"/>
    </source>
</evidence>
<dbReference type="EMBL" id="ML987202">
    <property type="protein sequence ID" value="KAF2244920.1"/>
    <property type="molecule type" value="Genomic_DNA"/>
</dbReference>
<dbReference type="RefSeq" id="XP_033679924.1">
    <property type="nucleotide sequence ID" value="XM_033832245.1"/>
</dbReference>
<dbReference type="CDD" id="cd00067">
    <property type="entry name" value="GAL4"/>
    <property type="match status" value="1"/>
</dbReference>
<organism evidence="5 6">
    <name type="scientific">Trematosphaeria pertusa</name>
    <dbReference type="NCBI Taxonomy" id="390896"/>
    <lineage>
        <taxon>Eukaryota</taxon>
        <taxon>Fungi</taxon>
        <taxon>Dikarya</taxon>
        <taxon>Ascomycota</taxon>
        <taxon>Pezizomycotina</taxon>
        <taxon>Dothideomycetes</taxon>
        <taxon>Pleosporomycetidae</taxon>
        <taxon>Pleosporales</taxon>
        <taxon>Massarineae</taxon>
        <taxon>Trematosphaeriaceae</taxon>
        <taxon>Trematosphaeria</taxon>
    </lineage>
</organism>
<dbReference type="GO" id="GO:0000976">
    <property type="term" value="F:transcription cis-regulatory region binding"/>
    <property type="evidence" value="ECO:0007669"/>
    <property type="project" value="TreeGrafter"/>
</dbReference>
<dbReference type="Pfam" id="PF11951">
    <property type="entry name" value="Fungal_trans_2"/>
    <property type="match status" value="1"/>
</dbReference>
<dbReference type="InterPro" id="IPR001138">
    <property type="entry name" value="Zn2Cys6_DnaBD"/>
</dbReference>
<dbReference type="GO" id="GO:0000981">
    <property type="term" value="F:DNA-binding transcription factor activity, RNA polymerase II-specific"/>
    <property type="evidence" value="ECO:0007669"/>
    <property type="project" value="InterPro"/>
</dbReference>
<reference evidence="5" key="1">
    <citation type="journal article" date="2020" name="Stud. Mycol.">
        <title>101 Dothideomycetes genomes: a test case for predicting lifestyles and emergence of pathogens.</title>
        <authorList>
            <person name="Haridas S."/>
            <person name="Albert R."/>
            <person name="Binder M."/>
            <person name="Bloem J."/>
            <person name="Labutti K."/>
            <person name="Salamov A."/>
            <person name="Andreopoulos B."/>
            <person name="Baker S."/>
            <person name="Barry K."/>
            <person name="Bills G."/>
            <person name="Bluhm B."/>
            <person name="Cannon C."/>
            <person name="Castanera R."/>
            <person name="Culley D."/>
            <person name="Daum C."/>
            <person name="Ezra D."/>
            <person name="Gonzalez J."/>
            <person name="Henrissat B."/>
            <person name="Kuo A."/>
            <person name="Liang C."/>
            <person name="Lipzen A."/>
            <person name="Lutzoni F."/>
            <person name="Magnuson J."/>
            <person name="Mondo S."/>
            <person name="Nolan M."/>
            <person name="Ohm R."/>
            <person name="Pangilinan J."/>
            <person name="Park H.-J."/>
            <person name="Ramirez L."/>
            <person name="Alfaro M."/>
            <person name="Sun H."/>
            <person name="Tritt A."/>
            <person name="Yoshinaga Y."/>
            <person name="Zwiers L.-H."/>
            <person name="Turgeon B."/>
            <person name="Goodwin S."/>
            <person name="Spatafora J."/>
            <person name="Crous P."/>
            <person name="Grigoriev I."/>
        </authorList>
    </citation>
    <scope>NUCLEOTIDE SEQUENCE</scope>
    <source>
        <strain evidence="5">CBS 122368</strain>
    </source>
</reference>
<dbReference type="SUPFAM" id="SSF57701">
    <property type="entry name" value="Zn2/Cys6 DNA-binding domain"/>
    <property type="match status" value="1"/>
</dbReference>
<dbReference type="PROSITE" id="PS50048">
    <property type="entry name" value="ZN2_CY6_FUNGAL_2"/>
    <property type="match status" value="1"/>
</dbReference>
<dbReference type="Pfam" id="PF00172">
    <property type="entry name" value="Zn_clus"/>
    <property type="match status" value="1"/>
</dbReference>
<protein>
    <recommendedName>
        <fullName evidence="4">Zn(2)-C6 fungal-type domain-containing protein</fullName>
    </recommendedName>
</protein>
<evidence type="ECO:0000256" key="2">
    <source>
        <dbReference type="ARBA" id="ARBA00023242"/>
    </source>
</evidence>
<keyword evidence="6" id="KW-1185">Reference proteome</keyword>
<dbReference type="OrthoDB" id="3886144at2759"/>